<reference evidence="12 13" key="1">
    <citation type="submission" date="2020-10" db="EMBL/GenBank/DDBJ databases">
        <title>Ca. Dormibacterota MAGs.</title>
        <authorList>
            <person name="Montgomery K."/>
        </authorList>
    </citation>
    <scope>NUCLEOTIDE SEQUENCE [LARGE SCALE GENOMIC DNA]</scope>
    <source>
        <strain evidence="12">SC8811_S16_3</strain>
    </source>
</reference>
<evidence type="ECO:0000256" key="1">
    <source>
        <dbReference type="ARBA" id="ARBA00004202"/>
    </source>
</evidence>
<organism evidence="12 13">
    <name type="scientific">Candidatus Dormiibacter inghamiae</name>
    <dbReference type="NCBI Taxonomy" id="3127013"/>
    <lineage>
        <taxon>Bacteria</taxon>
        <taxon>Bacillati</taxon>
        <taxon>Candidatus Dormiibacterota</taxon>
        <taxon>Candidatus Dormibacteria</taxon>
        <taxon>Candidatus Dormibacterales</taxon>
        <taxon>Candidatus Dormibacteraceae</taxon>
        <taxon>Candidatus Dormiibacter</taxon>
    </lineage>
</organism>
<dbReference type="SUPFAM" id="SSF46604">
    <property type="entry name" value="Epsilon subunit of F1F0-ATP synthase C-terminal domain"/>
    <property type="match status" value="1"/>
</dbReference>
<evidence type="ECO:0000313" key="13">
    <source>
        <dbReference type="Proteomes" id="UP000620075"/>
    </source>
</evidence>
<keyword evidence="4 8" id="KW-0406">Ion transport</keyword>
<name>A0A934N7Q8_9BACT</name>
<dbReference type="RefSeq" id="WP_338180750.1">
    <property type="nucleotide sequence ID" value="NZ_JAEKNQ010000045.1"/>
</dbReference>
<dbReference type="InterPro" id="IPR036771">
    <property type="entry name" value="ATPsynth_dsu/esu_N"/>
</dbReference>
<dbReference type="Proteomes" id="UP000620075">
    <property type="component" value="Unassembled WGS sequence"/>
</dbReference>
<feature type="compositionally biased region" description="Basic and acidic residues" evidence="10">
    <location>
        <begin position="94"/>
        <end position="106"/>
    </location>
</feature>
<dbReference type="PANTHER" id="PTHR13822:SF10">
    <property type="entry name" value="ATP SYNTHASE EPSILON CHAIN, CHLOROPLASTIC"/>
    <property type="match status" value="1"/>
</dbReference>
<comment type="subcellular location">
    <subcellularLocation>
        <location evidence="1 8">Cell membrane</location>
        <topology evidence="1 8">Peripheral membrane protein</topology>
    </subcellularLocation>
</comment>
<comment type="similarity">
    <text evidence="2 8 9">Belongs to the ATPase epsilon chain family.</text>
</comment>
<evidence type="ECO:0000256" key="6">
    <source>
        <dbReference type="ARBA" id="ARBA00023196"/>
    </source>
</evidence>
<dbReference type="GO" id="GO:0046933">
    <property type="term" value="F:proton-transporting ATP synthase activity, rotational mechanism"/>
    <property type="evidence" value="ECO:0007669"/>
    <property type="project" value="UniProtKB-UniRule"/>
</dbReference>
<dbReference type="InterPro" id="IPR036794">
    <property type="entry name" value="ATP_F1_dsu/esu_C_sf"/>
</dbReference>
<dbReference type="EMBL" id="JAEKNQ010000045">
    <property type="protein sequence ID" value="MBJ7603935.1"/>
    <property type="molecule type" value="Genomic_DNA"/>
</dbReference>
<keyword evidence="3 8" id="KW-0813">Transport</keyword>
<evidence type="ECO:0000313" key="12">
    <source>
        <dbReference type="EMBL" id="MBJ7603935.1"/>
    </source>
</evidence>
<dbReference type="InterPro" id="IPR001469">
    <property type="entry name" value="ATP_synth_F1_dsu/esu"/>
</dbReference>
<evidence type="ECO:0000256" key="5">
    <source>
        <dbReference type="ARBA" id="ARBA00023136"/>
    </source>
</evidence>
<dbReference type="Pfam" id="PF02823">
    <property type="entry name" value="ATP-synt_DE_N"/>
    <property type="match status" value="1"/>
</dbReference>
<evidence type="ECO:0000256" key="8">
    <source>
        <dbReference type="HAMAP-Rule" id="MF_00530"/>
    </source>
</evidence>
<dbReference type="NCBIfam" id="TIGR01216">
    <property type="entry name" value="ATP_synt_epsi"/>
    <property type="match status" value="1"/>
</dbReference>
<proteinExistence type="inferred from homology"/>
<dbReference type="GO" id="GO:0045259">
    <property type="term" value="C:proton-transporting ATP synthase complex"/>
    <property type="evidence" value="ECO:0007669"/>
    <property type="project" value="UniProtKB-KW"/>
</dbReference>
<dbReference type="HAMAP" id="MF_00530">
    <property type="entry name" value="ATP_synth_epsil_bac"/>
    <property type="match status" value="1"/>
</dbReference>
<feature type="region of interest" description="Disordered" evidence="10">
    <location>
        <begin position="85"/>
        <end position="120"/>
    </location>
</feature>
<gene>
    <name evidence="8 12" type="primary">atpC</name>
    <name evidence="12" type="ORF">JF888_12190</name>
</gene>
<comment type="function">
    <text evidence="8">Produces ATP from ADP in the presence of a proton gradient across the membrane.</text>
</comment>
<dbReference type="InterPro" id="IPR020546">
    <property type="entry name" value="ATP_synth_F1_dsu/esu_N"/>
</dbReference>
<dbReference type="GO" id="GO:0005886">
    <property type="term" value="C:plasma membrane"/>
    <property type="evidence" value="ECO:0007669"/>
    <property type="project" value="UniProtKB-SubCell"/>
</dbReference>
<keyword evidence="5 8" id="KW-0472">Membrane</keyword>
<evidence type="ECO:0000256" key="4">
    <source>
        <dbReference type="ARBA" id="ARBA00023065"/>
    </source>
</evidence>
<keyword evidence="7 8" id="KW-0066">ATP synthesis</keyword>
<dbReference type="SUPFAM" id="SSF51344">
    <property type="entry name" value="Epsilon subunit of F1F0-ATP synthase N-terminal domain"/>
    <property type="match status" value="1"/>
</dbReference>
<evidence type="ECO:0000259" key="11">
    <source>
        <dbReference type="Pfam" id="PF02823"/>
    </source>
</evidence>
<dbReference type="CDD" id="cd12152">
    <property type="entry name" value="F1-ATPase_delta"/>
    <property type="match status" value="1"/>
</dbReference>
<evidence type="ECO:0000256" key="10">
    <source>
        <dbReference type="SAM" id="MobiDB-lite"/>
    </source>
</evidence>
<evidence type="ECO:0000256" key="2">
    <source>
        <dbReference type="ARBA" id="ARBA00005712"/>
    </source>
</evidence>
<sequence length="143" mass="15891">MPVELRVVSVERSLFEGEVDGEGRPFLVCQGAEGELGIMPRHSPLLTSLRPGELRIRNGGEETSLFVGGGFLEVLPDRVTVLADEAERTDEIDEQKAEEARRRAQERLQTQGQLSPEEESNIALILEVAEARLRLARSRSQRG</sequence>
<evidence type="ECO:0000256" key="9">
    <source>
        <dbReference type="RuleBase" id="RU003656"/>
    </source>
</evidence>
<dbReference type="PANTHER" id="PTHR13822">
    <property type="entry name" value="ATP SYNTHASE DELTA/EPSILON CHAIN"/>
    <property type="match status" value="1"/>
</dbReference>
<feature type="domain" description="ATP synthase F1 complex delta/epsilon subunit N-terminal" evidence="11">
    <location>
        <begin position="4"/>
        <end position="86"/>
    </location>
</feature>
<comment type="subunit">
    <text evidence="8 9">F-type ATPases have 2 components, CF(1) - the catalytic core - and CF(0) - the membrane proton channel. CF(1) has five subunits: alpha(3), beta(3), gamma(1), delta(1), epsilon(1). CF(0) has three main subunits: a, b and c.</text>
</comment>
<dbReference type="GO" id="GO:0005524">
    <property type="term" value="F:ATP binding"/>
    <property type="evidence" value="ECO:0007669"/>
    <property type="project" value="UniProtKB-UniRule"/>
</dbReference>
<dbReference type="Gene3D" id="2.60.15.10">
    <property type="entry name" value="F0F1 ATP synthase delta/epsilon subunit, N-terminal"/>
    <property type="match status" value="1"/>
</dbReference>
<keyword evidence="6 8" id="KW-0139">CF(1)</keyword>
<dbReference type="AlphaFoldDB" id="A0A934N7Q8"/>
<comment type="caution">
    <text evidence="12">The sequence shown here is derived from an EMBL/GenBank/DDBJ whole genome shotgun (WGS) entry which is preliminary data.</text>
</comment>
<accession>A0A934N7Q8</accession>
<evidence type="ECO:0000256" key="7">
    <source>
        <dbReference type="ARBA" id="ARBA00023310"/>
    </source>
</evidence>
<keyword evidence="8" id="KW-0375">Hydrogen ion transport</keyword>
<evidence type="ECO:0000256" key="3">
    <source>
        <dbReference type="ARBA" id="ARBA00022448"/>
    </source>
</evidence>
<protein>
    <recommendedName>
        <fullName evidence="8">ATP synthase epsilon chain</fullName>
    </recommendedName>
    <alternativeName>
        <fullName evidence="8">ATP synthase F1 sector epsilon subunit</fullName>
    </alternativeName>
    <alternativeName>
        <fullName evidence="8">F-ATPase epsilon subunit</fullName>
    </alternativeName>
</protein>
<keyword evidence="8" id="KW-1003">Cell membrane</keyword>